<feature type="domain" description="ABC transporter" evidence="4">
    <location>
        <begin position="6"/>
        <end position="243"/>
    </location>
</feature>
<dbReference type="SUPFAM" id="SSF52540">
    <property type="entry name" value="P-loop containing nucleoside triphosphate hydrolases"/>
    <property type="match status" value="1"/>
</dbReference>
<comment type="caution">
    <text evidence="5">The sequence shown here is derived from an EMBL/GenBank/DDBJ whole genome shotgun (WGS) entry which is preliminary data.</text>
</comment>
<evidence type="ECO:0000259" key="4">
    <source>
        <dbReference type="PROSITE" id="PS50893"/>
    </source>
</evidence>
<accession>A0A7C1FPZ4</accession>
<dbReference type="CDD" id="cd03255">
    <property type="entry name" value="ABC_MJ0796_LolCDE_FtsE"/>
    <property type="match status" value="1"/>
</dbReference>
<dbReference type="GO" id="GO:0022857">
    <property type="term" value="F:transmembrane transporter activity"/>
    <property type="evidence" value="ECO:0007669"/>
    <property type="project" value="TreeGrafter"/>
</dbReference>
<evidence type="ECO:0000256" key="3">
    <source>
        <dbReference type="ARBA" id="ARBA00022840"/>
    </source>
</evidence>
<name>A0A7C1FPZ4_9CHLR</name>
<protein>
    <submittedName>
        <fullName evidence="5">ABC transporter ATP-binding protein</fullName>
    </submittedName>
</protein>
<keyword evidence="2" id="KW-0547">Nucleotide-binding</keyword>
<evidence type="ECO:0000313" key="5">
    <source>
        <dbReference type="EMBL" id="HDX32198.1"/>
    </source>
</evidence>
<dbReference type="GO" id="GO:0005524">
    <property type="term" value="F:ATP binding"/>
    <property type="evidence" value="ECO:0007669"/>
    <property type="project" value="UniProtKB-KW"/>
</dbReference>
<dbReference type="SMART" id="SM00382">
    <property type="entry name" value="AAA"/>
    <property type="match status" value="1"/>
</dbReference>
<dbReference type="PANTHER" id="PTHR24220">
    <property type="entry name" value="IMPORT ATP-BINDING PROTEIN"/>
    <property type="match status" value="1"/>
</dbReference>
<dbReference type="EMBL" id="DSMG01000119">
    <property type="protein sequence ID" value="HDX32198.1"/>
    <property type="molecule type" value="Genomic_DNA"/>
</dbReference>
<dbReference type="AlphaFoldDB" id="A0A7C1FPZ4"/>
<reference evidence="5" key="1">
    <citation type="journal article" date="2020" name="mSystems">
        <title>Genome- and Community-Level Interaction Insights into Carbon Utilization and Element Cycling Functions of Hydrothermarchaeota in Hydrothermal Sediment.</title>
        <authorList>
            <person name="Zhou Z."/>
            <person name="Liu Y."/>
            <person name="Xu W."/>
            <person name="Pan J."/>
            <person name="Luo Z.H."/>
            <person name="Li M."/>
        </authorList>
    </citation>
    <scope>NUCLEOTIDE SEQUENCE [LARGE SCALE GENOMIC DNA]</scope>
    <source>
        <strain evidence="5">SpSt-289</strain>
    </source>
</reference>
<dbReference type="InterPro" id="IPR017911">
    <property type="entry name" value="MacB-like_ATP-bd"/>
</dbReference>
<dbReference type="Gene3D" id="3.40.50.300">
    <property type="entry name" value="P-loop containing nucleotide triphosphate hydrolases"/>
    <property type="match status" value="1"/>
</dbReference>
<dbReference type="GO" id="GO:0016887">
    <property type="term" value="F:ATP hydrolysis activity"/>
    <property type="evidence" value="ECO:0007669"/>
    <property type="project" value="InterPro"/>
</dbReference>
<keyword evidence="3 5" id="KW-0067">ATP-binding</keyword>
<dbReference type="Pfam" id="PF00005">
    <property type="entry name" value="ABC_tran"/>
    <property type="match status" value="1"/>
</dbReference>
<evidence type="ECO:0000256" key="1">
    <source>
        <dbReference type="ARBA" id="ARBA00022448"/>
    </source>
</evidence>
<dbReference type="GO" id="GO:0098796">
    <property type="term" value="C:membrane protein complex"/>
    <property type="evidence" value="ECO:0007669"/>
    <property type="project" value="UniProtKB-ARBA"/>
</dbReference>
<dbReference type="FunFam" id="3.40.50.300:FF:000032">
    <property type="entry name" value="Export ABC transporter ATP-binding protein"/>
    <property type="match status" value="1"/>
</dbReference>
<keyword evidence="1" id="KW-0813">Transport</keyword>
<dbReference type="InterPro" id="IPR003593">
    <property type="entry name" value="AAA+_ATPase"/>
</dbReference>
<dbReference type="PROSITE" id="PS50893">
    <property type="entry name" value="ABC_TRANSPORTER_2"/>
    <property type="match status" value="1"/>
</dbReference>
<sequence length="245" mass="26493">MNEPLIVLKGVKKAYRTPAGDFYALKGIDLEIWPGEFVALLGRSGAGKSTLINMLTGIDRPTAGEIWVAGQAIHAMSEGKLTRWRGRAVGVVFQSFQLMPMLTCAQNVMLPMDFANLYGSPRQQYARALELLAAVGIAEHADKLPSAVSGGQRQRVAIARALANDPTFIAADEPTGNLDSRTADAVFAVFQQLAMAGKTIFMATHDRELASRVSRVLRIEDGLIVEDVRLKSAEEGHALVAEMEA</sequence>
<dbReference type="InterPro" id="IPR015854">
    <property type="entry name" value="ABC_transpr_LolD-like"/>
</dbReference>
<dbReference type="PROSITE" id="PS00211">
    <property type="entry name" value="ABC_TRANSPORTER_1"/>
    <property type="match status" value="1"/>
</dbReference>
<evidence type="ECO:0000256" key="2">
    <source>
        <dbReference type="ARBA" id="ARBA00022741"/>
    </source>
</evidence>
<dbReference type="InterPro" id="IPR017871">
    <property type="entry name" value="ABC_transporter-like_CS"/>
</dbReference>
<dbReference type="InterPro" id="IPR003439">
    <property type="entry name" value="ABC_transporter-like_ATP-bd"/>
</dbReference>
<proteinExistence type="predicted"/>
<organism evidence="5">
    <name type="scientific">Caldilinea aerophila</name>
    <dbReference type="NCBI Taxonomy" id="133453"/>
    <lineage>
        <taxon>Bacteria</taxon>
        <taxon>Bacillati</taxon>
        <taxon>Chloroflexota</taxon>
        <taxon>Caldilineae</taxon>
        <taxon>Caldilineales</taxon>
        <taxon>Caldilineaceae</taxon>
        <taxon>Caldilinea</taxon>
    </lineage>
</organism>
<dbReference type="GO" id="GO:0005886">
    <property type="term" value="C:plasma membrane"/>
    <property type="evidence" value="ECO:0007669"/>
    <property type="project" value="TreeGrafter"/>
</dbReference>
<dbReference type="InterPro" id="IPR027417">
    <property type="entry name" value="P-loop_NTPase"/>
</dbReference>
<gene>
    <name evidence="5" type="ORF">ENQ20_12050</name>
</gene>